<evidence type="ECO:0000313" key="2">
    <source>
        <dbReference type="Proteomes" id="UP001302126"/>
    </source>
</evidence>
<evidence type="ECO:0008006" key="3">
    <source>
        <dbReference type="Google" id="ProtNLM"/>
    </source>
</evidence>
<dbReference type="AlphaFoldDB" id="A0AAN6WK77"/>
<organism evidence="1 2">
    <name type="scientific">Podospora australis</name>
    <dbReference type="NCBI Taxonomy" id="1536484"/>
    <lineage>
        <taxon>Eukaryota</taxon>
        <taxon>Fungi</taxon>
        <taxon>Dikarya</taxon>
        <taxon>Ascomycota</taxon>
        <taxon>Pezizomycotina</taxon>
        <taxon>Sordariomycetes</taxon>
        <taxon>Sordariomycetidae</taxon>
        <taxon>Sordariales</taxon>
        <taxon>Podosporaceae</taxon>
        <taxon>Podospora</taxon>
    </lineage>
</organism>
<reference evidence="1" key="1">
    <citation type="journal article" date="2023" name="Mol. Phylogenet. Evol.">
        <title>Genome-scale phylogeny and comparative genomics of the fungal order Sordariales.</title>
        <authorList>
            <person name="Hensen N."/>
            <person name="Bonometti L."/>
            <person name="Westerberg I."/>
            <person name="Brannstrom I.O."/>
            <person name="Guillou S."/>
            <person name="Cros-Aarteil S."/>
            <person name="Calhoun S."/>
            <person name="Haridas S."/>
            <person name="Kuo A."/>
            <person name="Mondo S."/>
            <person name="Pangilinan J."/>
            <person name="Riley R."/>
            <person name="LaButti K."/>
            <person name="Andreopoulos B."/>
            <person name="Lipzen A."/>
            <person name="Chen C."/>
            <person name="Yan M."/>
            <person name="Daum C."/>
            <person name="Ng V."/>
            <person name="Clum A."/>
            <person name="Steindorff A."/>
            <person name="Ohm R.A."/>
            <person name="Martin F."/>
            <person name="Silar P."/>
            <person name="Natvig D.O."/>
            <person name="Lalanne C."/>
            <person name="Gautier V."/>
            <person name="Ament-Velasquez S.L."/>
            <person name="Kruys A."/>
            <person name="Hutchinson M.I."/>
            <person name="Powell A.J."/>
            <person name="Barry K."/>
            <person name="Miller A.N."/>
            <person name="Grigoriev I.V."/>
            <person name="Debuchy R."/>
            <person name="Gladieux P."/>
            <person name="Hiltunen Thoren M."/>
            <person name="Johannesson H."/>
        </authorList>
    </citation>
    <scope>NUCLEOTIDE SEQUENCE</scope>
    <source>
        <strain evidence="1">PSN309</strain>
    </source>
</reference>
<sequence length="530" mass="58847">MNVCQLSSLMETDGTGETRSQRMTLSPSLTDAVPYQTKIDSTNCPQEVKGWRETDDCRERADGYTMRTVVSKIELLPNSPLEALVQELLDLVFDHSEVSAIARLGQCNKYLRARILPSLYGNETNRNRAMKWACGNGVIGTIQVAMTYRAPVSTVSILGNRRSTCYARHIPACAAAHVMATLGRTTTTPEAEEVTSRMRMGLDRGADINVRVPVLKSLRRNAVIFTTPLLFFVRTVFYWGDPNETDSVALRQLQYLLNNGANADFEGAYLVTEPVFSHVDAGTERPLGGGPIQCHLDRWSILKLTGSPQFLEATKLLIRHRGLKTNTGRILSKYDAGNLQLPQRDSTDVLSNDDNRSDDLSCAWKDLLTVLLSSADYHEDLNTFLYNYVTTKATVHGSPAIGKLTRVTVLQLLEAGANVNTRKGGDESEQTILHALCSYYGSCGLGSWHVTDIIYDRRVALFRFLVEDCGADPKVPWEGKTPAQVLIQGRVQQGIRWGREFVTARDWEAADELLACLNGGVRVTGMFRDM</sequence>
<dbReference type="Proteomes" id="UP001302126">
    <property type="component" value="Unassembled WGS sequence"/>
</dbReference>
<dbReference type="Gene3D" id="1.25.40.20">
    <property type="entry name" value="Ankyrin repeat-containing domain"/>
    <property type="match status" value="1"/>
</dbReference>
<comment type="caution">
    <text evidence="1">The sequence shown here is derived from an EMBL/GenBank/DDBJ whole genome shotgun (WGS) entry which is preliminary data.</text>
</comment>
<proteinExistence type="predicted"/>
<reference evidence="1" key="2">
    <citation type="submission" date="2023-05" db="EMBL/GenBank/DDBJ databases">
        <authorList>
            <consortium name="Lawrence Berkeley National Laboratory"/>
            <person name="Steindorff A."/>
            <person name="Hensen N."/>
            <person name="Bonometti L."/>
            <person name="Westerberg I."/>
            <person name="Brannstrom I.O."/>
            <person name="Guillou S."/>
            <person name="Cros-Aarteil S."/>
            <person name="Calhoun S."/>
            <person name="Haridas S."/>
            <person name="Kuo A."/>
            <person name="Mondo S."/>
            <person name="Pangilinan J."/>
            <person name="Riley R."/>
            <person name="Labutti K."/>
            <person name="Andreopoulos B."/>
            <person name="Lipzen A."/>
            <person name="Chen C."/>
            <person name="Yanf M."/>
            <person name="Daum C."/>
            <person name="Ng V."/>
            <person name="Clum A."/>
            <person name="Ohm R."/>
            <person name="Martin F."/>
            <person name="Silar P."/>
            <person name="Natvig D."/>
            <person name="Lalanne C."/>
            <person name="Gautier V."/>
            <person name="Ament-Velasquez S.L."/>
            <person name="Kruys A."/>
            <person name="Hutchinson M.I."/>
            <person name="Powell A.J."/>
            <person name="Barry K."/>
            <person name="Miller A.N."/>
            <person name="Grigoriev I.V."/>
            <person name="Debuchy R."/>
            <person name="Gladieux P."/>
            <person name="Thoren M.H."/>
            <person name="Johannesson H."/>
        </authorList>
    </citation>
    <scope>NUCLEOTIDE SEQUENCE</scope>
    <source>
        <strain evidence="1">PSN309</strain>
    </source>
</reference>
<gene>
    <name evidence="1" type="ORF">QBC35DRAFT_536229</name>
</gene>
<accession>A0AAN6WK77</accession>
<protein>
    <recommendedName>
        <fullName evidence="3">Ankyrin repeat protein</fullName>
    </recommendedName>
</protein>
<name>A0AAN6WK77_9PEZI</name>
<dbReference type="InterPro" id="IPR036770">
    <property type="entry name" value="Ankyrin_rpt-contain_sf"/>
</dbReference>
<keyword evidence="2" id="KW-1185">Reference proteome</keyword>
<evidence type="ECO:0000313" key="1">
    <source>
        <dbReference type="EMBL" id="KAK4182791.1"/>
    </source>
</evidence>
<dbReference type="EMBL" id="MU864611">
    <property type="protein sequence ID" value="KAK4182791.1"/>
    <property type="molecule type" value="Genomic_DNA"/>
</dbReference>